<feature type="region of interest" description="Disordered" evidence="1">
    <location>
        <begin position="257"/>
        <end position="291"/>
    </location>
</feature>
<accession>A0A9N9YYX4</accession>
<evidence type="ECO:0000313" key="2">
    <source>
        <dbReference type="EMBL" id="CAH0044262.1"/>
    </source>
</evidence>
<dbReference type="EMBL" id="CABFOC020000005">
    <property type="protein sequence ID" value="CAH0044262.1"/>
    <property type="molecule type" value="Genomic_DNA"/>
</dbReference>
<dbReference type="OrthoDB" id="4971707at2759"/>
<sequence length="301" mass="34386">MAHSHNTKPLWLIEPRLDAVEYRDKLIGSVVKHPKRPTEKRIPYRSSKLARDMIPNLDPKPMQVQNVRFWQRRMRDDSVSSSFNDILDFFVERARSVSRENEATVARIWHMDSPGDKFKDLLQNREYFQELFDMLRGADNQQGYFITDIVTLVNLAVTDENGSSFAGGGGIKAPIQEATGIPINVHVGGRYGVSREHGKSVTYEGELVVFLGYRRVHLDKVVGMRSKIERALRWDKHGFTIKDGFDYWPELVENPVEGDTAPFMNPKPGQPEELKELKESEEPEGHKEAVEEMGFDCAVVG</sequence>
<feature type="compositionally biased region" description="Basic and acidic residues" evidence="1">
    <location>
        <begin position="270"/>
        <end position="290"/>
    </location>
</feature>
<evidence type="ECO:0000256" key="1">
    <source>
        <dbReference type="SAM" id="MobiDB-lite"/>
    </source>
</evidence>
<reference evidence="2" key="1">
    <citation type="submission" date="2021-10" db="EMBL/GenBank/DDBJ databases">
        <authorList>
            <person name="Piombo E."/>
        </authorList>
    </citation>
    <scope>NUCLEOTIDE SEQUENCE</scope>
</reference>
<protein>
    <submittedName>
        <fullName evidence="2">Uncharacterized protein</fullName>
    </submittedName>
</protein>
<organism evidence="2 3">
    <name type="scientific">Clonostachys solani</name>
    <dbReference type="NCBI Taxonomy" id="160281"/>
    <lineage>
        <taxon>Eukaryota</taxon>
        <taxon>Fungi</taxon>
        <taxon>Dikarya</taxon>
        <taxon>Ascomycota</taxon>
        <taxon>Pezizomycotina</taxon>
        <taxon>Sordariomycetes</taxon>
        <taxon>Hypocreomycetidae</taxon>
        <taxon>Hypocreales</taxon>
        <taxon>Bionectriaceae</taxon>
        <taxon>Clonostachys</taxon>
    </lineage>
</organism>
<dbReference type="AlphaFoldDB" id="A0A9N9YYX4"/>
<evidence type="ECO:0000313" key="3">
    <source>
        <dbReference type="Proteomes" id="UP000775872"/>
    </source>
</evidence>
<gene>
    <name evidence="2" type="ORF">CSOL1703_00010002</name>
</gene>
<proteinExistence type="predicted"/>
<name>A0A9N9YYX4_9HYPO</name>
<keyword evidence="3" id="KW-1185">Reference proteome</keyword>
<comment type="caution">
    <text evidence="2">The sequence shown here is derived from an EMBL/GenBank/DDBJ whole genome shotgun (WGS) entry which is preliminary data.</text>
</comment>
<dbReference type="Proteomes" id="UP000775872">
    <property type="component" value="Unassembled WGS sequence"/>
</dbReference>